<evidence type="ECO:0000313" key="3">
    <source>
        <dbReference type="Proteomes" id="UP000316079"/>
    </source>
</evidence>
<evidence type="ECO:0000256" key="1">
    <source>
        <dbReference type="SAM" id="MobiDB-lite"/>
    </source>
</evidence>
<feature type="compositionally biased region" description="Basic and acidic residues" evidence="1">
    <location>
        <begin position="34"/>
        <end position="50"/>
    </location>
</feature>
<dbReference type="EMBL" id="SRMA01027249">
    <property type="protein sequence ID" value="TRY57076.1"/>
    <property type="molecule type" value="Genomic_DNA"/>
</dbReference>
<name>A0A553MV68_9TELE</name>
<accession>A0A553MV68</accession>
<reference evidence="2 3" key="1">
    <citation type="journal article" date="2019" name="Sci. Data">
        <title>Hybrid genome assembly and annotation of Danionella translucida.</title>
        <authorList>
            <person name="Kadobianskyi M."/>
            <person name="Schulze L."/>
            <person name="Schuelke M."/>
            <person name="Judkewitz B."/>
        </authorList>
    </citation>
    <scope>NUCLEOTIDE SEQUENCE [LARGE SCALE GENOMIC DNA]</scope>
    <source>
        <strain evidence="2 3">Bolton</strain>
    </source>
</reference>
<dbReference type="Proteomes" id="UP000316079">
    <property type="component" value="Unassembled WGS sequence"/>
</dbReference>
<organism evidence="2 3">
    <name type="scientific">Danionella cerebrum</name>
    <dbReference type="NCBI Taxonomy" id="2873325"/>
    <lineage>
        <taxon>Eukaryota</taxon>
        <taxon>Metazoa</taxon>
        <taxon>Chordata</taxon>
        <taxon>Craniata</taxon>
        <taxon>Vertebrata</taxon>
        <taxon>Euteleostomi</taxon>
        <taxon>Actinopterygii</taxon>
        <taxon>Neopterygii</taxon>
        <taxon>Teleostei</taxon>
        <taxon>Ostariophysi</taxon>
        <taxon>Cypriniformes</taxon>
        <taxon>Danionidae</taxon>
        <taxon>Danioninae</taxon>
        <taxon>Danionella</taxon>
    </lineage>
</organism>
<feature type="region of interest" description="Disordered" evidence="1">
    <location>
        <begin position="1"/>
        <end position="75"/>
    </location>
</feature>
<proteinExistence type="predicted"/>
<protein>
    <submittedName>
        <fullName evidence="2">Uncharacterized protein</fullName>
    </submittedName>
</protein>
<evidence type="ECO:0000313" key="2">
    <source>
        <dbReference type="EMBL" id="TRY57076.1"/>
    </source>
</evidence>
<dbReference type="AlphaFoldDB" id="A0A553MV68"/>
<keyword evidence="3" id="KW-1185">Reference proteome</keyword>
<comment type="caution">
    <text evidence="2">The sequence shown here is derived from an EMBL/GenBank/DDBJ whole genome shotgun (WGS) entry which is preliminary data.</text>
</comment>
<sequence length="75" mass="7740">MGATPSVQREGKSPEDAPEDNSAPLSEAPDGENVDAKDGTRGGGKNRTEGPFRMGWRTGPGPEGCCVGIGPEKEN</sequence>
<gene>
    <name evidence="2" type="ORF">DNTS_023966</name>
</gene>